<evidence type="ECO:0000313" key="5">
    <source>
        <dbReference type="EMBL" id="GAA0377844.1"/>
    </source>
</evidence>
<gene>
    <name evidence="5" type="ORF">GCM10009093_01220</name>
</gene>
<dbReference type="InterPro" id="IPR045851">
    <property type="entry name" value="AMP-bd_C_sf"/>
</dbReference>
<evidence type="ECO:0000256" key="2">
    <source>
        <dbReference type="ARBA" id="ARBA00022598"/>
    </source>
</evidence>
<evidence type="ECO:0000256" key="1">
    <source>
        <dbReference type="ARBA" id="ARBA00006432"/>
    </source>
</evidence>
<keyword evidence="6" id="KW-1185">Reference proteome</keyword>
<name>A0ABP3HRD8_9CAUL</name>
<dbReference type="InterPro" id="IPR000873">
    <property type="entry name" value="AMP-dep_synth/lig_dom"/>
</dbReference>
<comment type="caution">
    <text evidence="5">The sequence shown here is derived from an EMBL/GenBank/DDBJ whole genome shotgun (WGS) entry which is preliminary data.</text>
</comment>
<dbReference type="InterPro" id="IPR025110">
    <property type="entry name" value="AMP-bd_C"/>
</dbReference>
<keyword evidence="2 5" id="KW-0436">Ligase</keyword>
<proteinExistence type="inferred from homology"/>
<evidence type="ECO:0000313" key="6">
    <source>
        <dbReference type="Proteomes" id="UP001500791"/>
    </source>
</evidence>
<evidence type="ECO:0000259" key="3">
    <source>
        <dbReference type="Pfam" id="PF00501"/>
    </source>
</evidence>
<dbReference type="PANTHER" id="PTHR43201">
    <property type="entry name" value="ACYL-COA SYNTHETASE"/>
    <property type="match status" value="1"/>
</dbReference>
<feature type="domain" description="AMP-binding enzyme C-terminal" evidence="4">
    <location>
        <begin position="423"/>
        <end position="498"/>
    </location>
</feature>
<sequence>MTIRTLPQAVISAALNHADTPAIVCGDTLTFAQLEQRVVQGAAAMIEAGLASGDRVAIWAPNSAEWIVSCLSVQSAGGVVVTMNTRLKGLEAQYILNKTRARFLLTVGDFLDQDYRTLLAGLDLPHLERTVTLDGEWDDFVAGGEDLDRARKVMAAVSGDAASDILFTSGTTGHPKGVVSRHAQSVQAFAAWADCAGLQAGDRYLIVNPFFHTFGYKAGWLACLLKGATAYPVATFDPAQVVDLIASEAITILPGPPTIFQQLLATTAESGTKLSSLRVAVTGAASVAPSLVMRMQDELGIRNVLTAYGLTESSGMVTMTQMDDGVERIANTCGKPIPGVEVKCVDRLGATVPTGRQGEIWVRGFNVMAGYFEDDAATNEAVDAEGWLHTGDIGCFDEDGYLRVTDRMKDMFITGGFNCYPAEIERILMAHPAIAQVAVVGIPDERMGEIGKAFVVLRAGASANAEEIRQWSRANMANYKVPRAIEILDALPLNPAGKVQKFLLTSAHEDMRNAG</sequence>
<feature type="domain" description="AMP-dependent synthetase/ligase" evidence="3">
    <location>
        <begin position="14"/>
        <end position="372"/>
    </location>
</feature>
<dbReference type="Pfam" id="PF13193">
    <property type="entry name" value="AMP-binding_C"/>
    <property type="match status" value="1"/>
</dbReference>
<dbReference type="Proteomes" id="UP001500791">
    <property type="component" value="Unassembled WGS sequence"/>
</dbReference>
<dbReference type="NCBIfam" id="NF005801">
    <property type="entry name" value="PRK07656.1"/>
    <property type="match status" value="1"/>
</dbReference>
<dbReference type="EMBL" id="BAAAEJ010000001">
    <property type="protein sequence ID" value="GAA0377844.1"/>
    <property type="molecule type" value="Genomic_DNA"/>
</dbReference>
<dbReference type="PANTHER" id="PTHR43201:SF5">
    <property type="entry name" value="MEDIUM-CHAIN ACYL-COA LIGASE ACSF2, MITOCHONDRIAL"/>
    <property type="match status" value="1"/>
</dbReference>
<dbReference type="Gene3D" id="3.30.300.30">
    <property type="match status" value="1"/>
</dbReference>
<accession>A0ABP3HRD8</accession>
<dbReference type="InterPro" id="IPR042099">
    <property type="entry name" value="ANL_N_sf"/>
</dbReference>
<dbReference type="InterPro" id="IPR020845">
    <property type="entry name" value="AMP-binding_CS"/>
</dbReference>
<dbReference type="SUPFAM" id="SSF56801">
    <property type="entry name" value="Acetyl-CoA synthetase-like"/>
    <property type="match status" value="1"/>
</dbReference>
<dbReference type="PROSITE" id="PS00455">
    <property type="entry name" value="AMP_BINDING"/>
    <property type="match status" value="1"/>
</dbReference>
<reference evidence="6" key="1">
    <citation type="journal article" date="2019" name="Int. J. Syst. Evol. Microbiol.">
        <title>The Global Catalogue of Microorganisms (GCM) 10K type strain sequencing project: providing services to taxonomists for standard genome sequencing and annotation.</title>
        <authorList>
            <consortium name="The Broad Institute Genomics Platform"/>
            <consortium name="The Broad Institute Genome Sequencing Center for Infectious Disease"/>
            <person name="Wu L."/>
            <person name="Ma J."/>
        </authorList>
    </citation>
    <scope>NUCLEOTIDE SEQUENCE [LARGE SCALE GENOMIC DNA]</scope>
    <source>
        <strain evidence="6">JCM 13476</strain>
    </source>
</reference>
<dbReference type="RefSeq" id="WP_167178911.1">
    <property type="nucleotide sequence ID" value="NZ_BAAAEJ010000001.1"/>
</dbReference>
<comment type="similarity">
    <text evidence="1">Belongs to the ATP-dependent AMP-binding enzyme family.</text>
</comment>
<dbReference type="Gene3D" id="3.40.50.12780">
    <property type="entry name" value="N-terminal domain of ligase-like"/>
    <property type="match status" value="1"/>
</dbReference>
<organism evidence="5 6">
    <name type="scientific">Brevundimonas terrae</name>
    <dbReference type="NCBI Taxonomy" id="363631"/>
    <lineage>
        <taxon>Bacteria</taxon>
        <taxon>Pseudomonadati</taxon>
        <taxon>Pseudomonadota</taxon>
        <taxon>Alphaproteobacteria</taxon>
        <taxon>Caulobacterales</taxon>
        <taxon>Caulobacteraceae</taxon>
        <taxon>Brevundimonas</taxon>
    </lineage>
</organism>
<dbReference type="Pfam" id="PF00501">
    <property type="entry name" value="AMP-binding"/>
    <property type="match status" value="1"/>
</dbReference>
<dbReference type="GO" id="GO:0016874">
    <property type="term" value="F:ligase activity"/>
    <property type="evidence" value="ECO:0007669"/>
    <property type="project" value="UniProtKB-KW"/>
</dbReference>
<protein>
    <submittedName>
        <fullName evidence="5">FadD3 family acyl-CoA ligase</fullName>
    </submittedName>
</protein>
<evidence type="ECO:0000259" key="4">
    <source>
        <dbReference type="Pfam" id="PF13193"/>
    </source>
</evidence>